<evidence type="ECO:0000313" key="1">
    <source>
        <dbReference type="EMBL" id="RQX17000.1"/>
    </source>
</evidence>
<accession>A0A3N9XVW1</accession>
<dbReference type="OrthoDB" id="3288310at2"/>
<protein>
    <submittedName>
        <fullName evidence="1">Uncharacterized protein</fullName>
    </submittedName>
</protein>
<gene>
    <name evidence="1" type="ORF">DDE19_13205</name>
</gene>
<sequence>MRDVGSHEDQFRDAGVPGQCCFCGRLSLGLVGQDFYLAPYSLGPDRSGTDDRTGQCHLRCLRESGLGRGWASGASDYFCRRWPDWTGIDGDAWRVHVSPRARTLVLWSAHGWFAELPFHVVQAGAAPPAVGPPADGRVLLAVSSTVGFEGGPYETIFAGLRSGQQDRIDLPKLLEDLDSADQVLR</sequence>
<dbReference type="RefSeq" id="WP_124819504.1">
    <property type="nucleotide sequence ID" value="NZ_QDGB01000235.1"/>
</dbReference>
<dbReference type="Proteomes" id="UP000278981">
    <property type="component" value="Unassembled WGS sequence"/>
</dbReference>
<proteinExistence type="predicted"/>
<reference evidence="1 2" key="1">
    <citation type="submission" date="2018-04" db="EMBL/GenBank/DDBJ databases">
        <title>Micromonosporas from Atacama Desert.</title>
        <authorList>
            <person name="Carro L."/>
            <person name="Klenk H.-P."/>
            <person name="Goodfellow M."/>
        </authorList>
    </citation>
    <scope>NUCLEOTIDE SEQUENCE [LARGE SCALE GENOMIC DNA]</scope>
    <source>
        <strain evidence="1 2">LB19</strain>
    </source>
</reference>
<comment type="caution">
    <text evidence="1">The sequence shown here is derived from an EMBL/GenBank/DDBJ whole genome shotgun (WGS) entry which is preliminary data.</text>
</comment>
<name>A0A3N9XVW1_9ACTN</name>
<evidence type="ECO:0000313" key="2">
    <source>
        <dbReference type="Proteomes" id="UP000278981"/>
    </source>
</evidence>
<organism evidence="1 2">
    <name type="scientific">Micromonospora ureilytica</name>
    <dbReference type="NCBI Taxonomy" id="709868"/>
    <lineage>
        <taxon>Bacteria</taxon>
        <taxon>Bacillati</taxon>
        <taxon>Actinomycetota</taxon>
        <taxon>Actinomycetes</taxon>
        <taxon>Micromonosporales</taxon>
        <taxon>Micromonosporaceae</taxon>
        <taxon>Micromonospora</taxon>
    </lineage>
</organism>
<dbReference type="EMBL" id="QDGB01000235">
    <property type="protein sequence ID" value="RQX17000.1"/>
    <property type="molecule type" value="Genomic_DNA"/>
</dbReference>
<dbReference type="AlphaFoldDB" id="A0A3N9XVW1"/>